<name>A0A392LZ69_9FABA</name>
<dbReference type="AlphaFoldDB" id="A0A392LZ69"/>
<dbReference type="Pfam" id="PF10551">
    <property type="entry name" value="MULE"/>
    <property type="match status" value="1"/>
</dbReference>
<dbReference type="Proteomes" id="UP000265520">
    <property type="component" value="Unassembled WGS sequence"/>
</dbReference>
<sequence length="110" mass="12466">MQDWVCGKARKLGFAAVVAKSDSGYGEWSVSVIDGTHNHIMAKRLEGHKYVERLKADEATNKYELPLIEFVGTTSTELTFSIGFAFMTSEKEDNFVWALERCRDLLKCLK</sequence>
<proteinExistence type="predicted"/>
<feature type="domain" description="MULE transposase" evidence="1">
    <location>
        <begin position="60"/>
        <end position="108"/>
    </location>
</feature>
<reference evidence="2 3" key="1">
    <citation type="journal article" date="2018" name="Front. Plant Sci.">
        <title>Red Clover (Trifolium pratense) and Zigzag Clover (T. medium) - A Picture of Genomic Similarities and Differences.</title>
        <authorList>
            <person name="Dluhosova J."/>
            <person name="Istvanek J."/>
            <person name="Nedelnik J."/>
            <person name="Repkova J."/>
        </authorList>
    </citation>
    <scope>NUCLEOTIDE SEQUENCE [LARGE SCALE GENOMIC DNA]</scope>
    <source>
        <strain evidence="3">cv. 10/8</strain>
        <tissue evidence="2">Leaf</tissue>
    </source>
</reference>
<keyword evidence="3" id="KW-1185">Reference proteome</keyword>
<evidence type="ECO:0000313" key="3">
    <source>
        <dbReference type="Proteomes" id="UP000265520"/>
    </source>
</evidence>
<accession>A0A392LZ69</accession>
<evidence type="ECO:0000259" key="1">
    <source>
        <dbReference type="Pfam" id="PF10551"/>
    </source>
</evidence>
<dbReference type="InterPro" id="IPR052579">
    <property type="entry name" value="Zinc_finger_SWIM"/>
</dbReference>
<protein>
    <submittedName>
        <fullName evidence="2">FAR1-related protein</fullName>
    </submittedName>
</protein>
<comment type="caution">
    <text evidence="2">The sequence shown here is derived from an EMBL/GenBank/DDBJ whole genome shotgun (WGS) entry which is preliminary data.</text>
</comment>
<dbReference type="InterPro" id="IPR018289">
    <property type="entry name" value="MULE_transposase_dom"/>
</dbReference>
<organism evidence="2 3">
    <name type="scientific">Trifolium medium</name>
    <dbReference type="NCBI Taxonomy" id="97028"/>
    <lineage>
        <taxon>Eukaryota</taxon>
        <taxon>Viridiplantae</taxon>
        <taxon>Streptophyta</taxon>
        <taxon>Embryophyta</taxon>
        <taxon>Tracheophyta</taxon>
        <taxon>Spermatophyta</taxon>
        <taxon>Magnoliopsida</taxon>
        <taxon>eudicotyledons</taxon>
        <taxon>Gunneridae</taxon>
        <taxon>Pentapetalae</taxon>
        <taxon>rosids</taxon>
        <taxon>fabids</taxon>
        <taxon>Fabales</taxon>
        <taxon>Fabaceae</taxon>
        <taxon>Papilionoideae</taxon>
        <taxon>50 kb inversion clade</taxon>
        <taxon>NPAAA clade</taxon>
        <taxon>Hologalegina</taxon>
        <taxon>IRL clade</taxon>
        <taxon>Trifolieae</taxon>
        <taxon>Trifolium</taxon>
    </lineage>
</organism>
<dbReference type="PANTHER" id="PTHR31569">
    <property type="entry name" value="SWIM-TYPE DOMAIN-CONTAINING PROTEIN"/>
    <property type="match status" value="1"/>
</dbReference>
<gene>
    <name evidence="2" type="ORF">A2U01_0001070</name>
</gene>
<evidence type="ECO:0000313" key="2">
    <source>
        <dbReference type="EMBL" id="MCH80303.1"/>
    </source>
</evidence>
<dbReference type="EMBL" id="LXQA010000899">
    <property type="protein sequence ID" value="MCH80303.1"/>
    <property type="molecule type" value="Genomic_DNA"/>
</dbReference>
<dbReference type="PANTHER" id="PTHR31569:SF4">
    <property type="entry name" value="SWIM-TYPE DOMAIN-CONTAINING PROTEIN"/>
    <property type="match status" value="1"/>
</dbReference>